<accession>A0A0A9EMR4</accession>
<evidence type="ECO:0000313" key="1">
    <source>
        <dbReference type="EMBL" id="JAD99100.1"/>
    </source>
</evidence>
<organism evidence="1">
    <name type="scientific">Arundo donax</name>
    <name type="common">Giant reed</name>
    <name type="synonym">Donax arundinaceus</name>
    <dbReference type="NCBI Taxonomy" id="35708"/>
    <lineage>
        <taxon>Eukaryota</taxon>
        <taxon>Viridiplantae</taxon>
        <taxon>Streptophyta</taxon>
        <taxon>Embryophyta</taxon>
        <taxon>Tracheophyta</taxon>
        <taxon>Spermatophyta</taxon>
        <taxon>Magnoliopsida</taxon>
        <taxon>Liliopsida</taxon>
        <taxon>Poales</taxon>
        <taxon>Poaceae</taxon>
        <taxon>PACMAD clade</taxon>
        <taxon>Arundinoideae</taxon>
        <taxon>Arundineae</taxon>
        <taxon>Arundo</taxon>
    </lineage>
</organism>
<dbReference type="EMBL" id="GBRH01198795">
    <property type="protein sequence ID" value="JAD99100.1"/>
    <property type="molecule type" value="Transcribed_RNA"/>
</dbReference>
<protein>
    <submittedName>
        <fullName evidence="1">Uncharacterized protein</fullName>
    </submittedName>
</protein>
<name>A0A0A9EMR4_ARUDO</name>
<sequence>MVDVWIKNVQRPRRRSSRMGSHL</sequence>
<reference evidence="1" key="1">
    <citation type="submission" date="2014-09" db="EMBL/GenBank/DDBJ databases">
        <authorList>
            <person name="Magalhaes I.L.F."/>
            <person name="Oliveira U."/>
            <person name="Santos F.R."/>
            <person name="Vidigal T.H.D.A."/>
            <person name="Brescovit A.D."/>
            <person name="Santos A.J."/>
        </authorList>
    </citation>
    <scope>NUCLEOTIDE SEQUENCE</scope>
    <source>
        <tissue evidence="1">Shoot tissue taken approximately 20 cm above the soil surface</tissue>
    </source>
</reference>
<dbReference type="AlphaFoldDB" id="A0A0A9EMR4"/>
<proteinExistence type="predicted"/>
<reference evidence="1" key="2">
    <citation type="journal article" date="2015" name="Data Brief">
        <title>Shoot transcriptome of the giant reed, Arundo donax.</title>
        <authorList>
            <person name="Barrero R.A."/>
            <person name="Guerrero F.D."/>
            <person name="Moolhuijzen P."/>
            <person name="Goolsby J.A."/>
            <person name="Tidwell J."/>
            <person name="Bellgard S.E."/>
            <person name="Bellgard M.I."/>
        </authorList>
    </citation>
    <scope>NUCLEOTIDE SEQUENCE</scope>
    <source>
        <tissue evidence="1">Shoot tissue taken approximately 20 cm above the soil surface</tissue>
    </source>
</reference>